<proteinExistence type="predicted"/>
<dbReference type="EMBL" id="BK014653">
    <property type="protein sequence ID" value="DAD66045.1"/>
    <property type="molecule type" value="Genomic_DNA"/>
</dbReference>
<sequence>MKIEIAETLVNRLFQRSKIRLKPDFQIRW</sequence>
<organism evidence="1">
    <name type="scientific">Siphoviridae sp. ctDmQ3</name>
    <dbReference type="NCBI Taxonomy" id="2823570"/>
    <lineage>
        <taxon>Viruses</taxon>
        <taxon>Duplodnaviria</taxon>
        <taxon>Heunggongvirae</taxon>
        <taxon>Uroviricota</taxon>
        <taxon>Caudoviricetes</taxon>
    </lineage>
</organism>
<evidence type="ECO:0000313" key="1">
    <source>
        <dbReference type="EMBL" id="DAD66045.1"/>
    </source>
</evidence>
<accession>A0A8S5L823</accession>
<protein>
    <submittedName>
        <fullName evidence="1">Uncharacterized protein</fullName>
    </submittedName>
</protein>
<reference evidence="1" key="1">
    <citation type="journal article" date="2021" name="Proc. Natl. Acad. Sci. U.S.A.">
        <title>A Catalog of Tens of Thousands of Viruses from Human Metagenomes Reveals Hidden Associations with Chronic Diseases.</title>
        <authorList>
            <person name="Tisza M.J."/>
            <person name="Buck C.B."/>
        </authorList>
    </citation>
    <scope>NUCLEOTIDE SEQUENCE</scope>
    <source>
        <strain evidence="1">CtDmQ3</strain>
    </source>
</reference>
<name>A0A8S5L823_9CAUD</name>